<proteinExistence type="inferred from homology"/>
<dbReference type="GO" id="GO:0005886">
    <property type="term" value="C:plasma membrane"/>
    <property type="evidence" value="ECO:0007669"/>
    <property type="project" value="UniProtKB-SubCell"/>
</dbReference>
<evidence type="ECO:0000256" key="5">
    <source>
        <dbReference type="ARBA" id="ARBA00022692"/>
    </source>
</evidence>
<dbReference type="GO" id="GO:0009425">
    <property type="term" value="C:bacterial-type flagellum basal body"/>
    <property type="evidence" value="ECO:0007669"/>
    <property type="project" value="UniProtKB-SubCell"/>
</dbReference>
<comment type="function">
    <text evidence="1 10">Role in flagellar biosynthesis.</text>
</comment>
<dbReference type="Proteomes" id="UP000028782">
    <property type="component" value="Chromosome"/>
</dbReference>
<keyword evidence="11" id="KW-0966">Cell projection</keyword>
<evidence type="ECO:0000256" key="3">
    <source>
        <dbReference type="ARBA" id="ARBA00021717"/>
    </source>
</evidence>
<dbReference type="PANTHER" id="PTHR30065">
    <property type="entry name" value="FLAGELLAR BIOSYNTHETIC PROTEIN FLIR"/>
    <property type="match status" value="1"/>
</dbReference>
<evidence type="ECO:0000313" key="11">
    <source>
        <dbReference type="EMBL" id="AIJ44678.1"/>
    </source>
</evidence>
<feature type="transmembrane region" description="Helical" evidence="10">
    <location>
        <begin position="12"/>
        <end position="33"/>
    </location>
</feature>
<dbReference type="HOGENOM" id="CLU_063626_4_0_4"/>
<name>A0A076PGD2_COMTE</name>
<dbReference type="KEGG" id="ctes:O987_02450"/>
<dbReference type="RefSeq" id="WP_003059125.1">
    <property type="nucleotide sequence ID" value="NZ_CP006704.1"/>
</dbReference>
<dbReference type="GO" id="GO:0044780">
    <property type="term" value="P:bacterial-type flagellum assembly"/>
    <property type="evidence" value="ECO:0007669"/>
    <property type="project" value="UniProtKB-UniRule"/>
</dbReference>
<keyword evidence="8 10" id="KW-0975">Bacterial flagellum</keyword>
<evidence type="ECO:0000256" key="7">
    <source>
        <dbReference type="ARBA" id="ARBA00023136"/>
    </source>
</evidence>
<evidence type="ECO:0000313" key="12">
    <source>
        <dbReference type="Proteomes" id="UP000028782"/>
    </source>
</evidence>
<gene>
    <name evidence="11" type="primary">fliR</name>
    <name evidence="11" type="ORF">O987_02450</name>
</gene>
<dbReference type="InterPro" id="IPR002010">
    <property type="entry name" value="T3SS_IM_R"/>
</dbReference>
<evidence type="ECO:0000256" key="9">
    <source>
        <dbReference type="NCBIfam" id="TIGR01400"/>
    </source>
</evidence>
<evidence type="ECO:0000256" key="4">
    <source>
        <dbReference type="ARBA" id="ARBA00022475"/>
    </source>
</evidence>
<keyword evidence="6 10" id="KW-1133">Transmembrane helix</keyword>
<evidence type="ECO:0000256" key="8">
    <source>
        <dbReference type="ARBA" id="ARBA00023143"/>
    </source>
</evidence>
<evidence type="ECO:0000256" key="1">
    <source>
        <dbReference type="ARBA" id="ARBA00002578"/>
    </source>
</evidence>
<dbReference type="PRINTS" id="PR00953">
    <property type="entry name" value="TYPE3IMRPROT"/>
</dbReference>
<dbReference type="InterPro" id="IPR006303">
    <property type="entry name" value="FliR"/>
</dbReference>
<feature type="transmembrane region" description="Helical" evidence="10">
    <location>
        <begin position="179"/>
        <end position="202"/>
    </location>
</feature>
<feature type="transmembrane region" description="Helical" evidence="10">
    <location>
        <begin position="214"/>
        <end position="237"/>
    </location>
</feature>
<organism evidence="11 12">
    <name type="scientific">Comamonas testosteroni TK102</name>
    <dbReference type="NCBI Taxonomy" id="1392005"/>
    <lineage>
        <taxon>Bacteria</taxon>
        <taxon>Pseudomonadati</taxon>
        <taxon>Pseudomonadota</taxon>
        <taxon>Betaproteobacteria</taxon>
        <taxon>Burkholderiales</taxon>
        <taxon>Comamonadaceae</taxon>
        <taxon>Comamonas</taxon>
    </lineage>
</organism>
<dbReference type="Pfam" id="PF01311">
    <property type="entry name" value="Bac_export_1"/>
    <property type="match status" value="1"/>
</dbReference>
<comment type="similarity">
    <text evidence="2 10">Belongs to the FliR/MopE/SpaR family.</text>
</comment>
<keyword evidence="11" id="KW-0969">Cilium</keyword>
<feature type="transmembrane region" description="Helical" evidence="10">
    <location>
        <begin position="129"/>
        <end position="152"/>
    </location>
</feature>
<protein>
    <recommendedName>
        <fullName evidence="3 9">Flagellar biosynthetic protein FliR</fullName>
    </recommendedName>
</protein>
<keyword evidence="11" id="KW-0282">Flagellum</keyword>
<evidence type="ECO:0000256" key="10">
    <source>
        <dbReference type="RuleBase" id="RU362071"/>
    </source>
</evidence>
<evidence type="ECO:0000256" key="6">
    <source>
        <dbReference type="ARBA" id="ARBA00022989"/>
    </source>
</evidence>
<dbReference type="EMBL" id="CP006704">
    <property type="protein sequence ID" value="AIJ44678.1"/>
    <property type="molecule type" value="Genomic_DNA"/>
</dbReference>
<accession>A0A076PGD2</accession>
<keyword evidence="4 10" id="KW-1003">Cell membrane</keyword>
<dbReference type="GO" id="GO:0006605">
    <property type="term" value="P:protein targeting"/>
    <property type="evidence" value="ECO:0007669"/>
    <property type="project" value="UniProtKB-UniRule"/>
</dbReference>
<keyword evidence="5 10" id="KW-0812">Transmembrane</keyword>
<comment type="subcellular location">
    <subcellularLocation>
        <location evidence="10">Cell membrane</location>
        <topology evidence="10">Multi-pass membrane protein</topology>
    </subcellularLocation>
    <subcellularLocation>
        <location evidence="10">Bacterial flagellum basal body</location>
    </subcellularLocation>
</comment>
<comment type="caution">
    <text evidence="10">Lacks conserved residue(s) required for the propagation of feature annotation.</text>
</comment>
<reference evidence="11 12" key="1">
    <citation type="journal article" date="2014" name="Genome Announc.">
        <title>Complete Genome Sequence of Polychlorinated Biphenyl Degrader Comamonas testosteroni TK102 (NBRC 109938).</title>
        <authorList>
            <person name="Fukuda K."/>
            <person name="Hosoyama A."/>
            <person name="Tsuchikane K."/>
            <person name="Ohji S."/>
            <person name="Yamazoe A."/>
            <person name="Fujita N."/>
            <person name="Shintani M."/>
            <person name="Kimbara K."/>
        </authorList>
    </citation>
    <scope>NUCLEOTIDE SEQUENCE [LARGE SCALE GENOMIC DNA]</scope>
    <source>
        <strain evidence="11">TK102</strain>
    </source>
</reference>
<dbReference type="PANTHER" id="PTHR30065:SF8">
    <property type="entry name" value="FLAGELLAR BIOSYNTHETIC PROTEIN FLIR"/>
    <property type="match status" value="1"/>
</dbReference>
<keyword evidence="7 10" id="KW-0472">Membrane</keyword>
<sequence length="254" mass="27010">MISFSEAQIAAWLSPLIWPFVRVLALFTAAPVFSQKAIPMRLKVGLAFLVALCAQPVLGEQTVVSIASAQALGTLVQQVVVGLSVGFAVRLVMAAIEVAGEVVGLQMGLNFASFFDPTSNAQLSAVARFLVQIATLLFIVINGHLLVLMAVLKSFQAFPVDGNFLQAISQMRIHEMGSAIFSSAFWIALPMIAMLLFVNLVLGIISRVAPQMNIYAVGFPVTLTVGLLGLTATLPLLEQPLVALLQKGMAVFGV</sequence>
<dbReference type="NCBIfam" id="TIGR01400">
    <property type="entry name" value="fliR"/>
    <property type="match status" value="1"/>
</dbReference>
<evidence type="ECO:0000256" key="2">
    <source>
        <dbReference type="ARBA" id="ARBA00009772"/>
    </source>
</evidence>
<dbReference type="AlphaFoldDB" id="A0A076PGD2"/>